<comment type="caution">
    <text evidence="2">The sequence shown here is derived from an EMBL/GenBank/DDBJ whole genome shotgun (WGS) entry which is preliminary data.</text>
</comment>
<gene>
    <name evidence="2" type="ORF">FJT64_024017</name>
</gene>
<feature type="region of interest" description="Disordered" evidence="1">
    <location>
        <begin position="194"/>
        <end position="290"/>
    </location>
</feature>
<organism evidence="2 3">
    <name type="scientific">Amphibalanus amphitrite</name>
    <name type="common">Striped barnacle</name>
    <name type="synonym">Balanus amphitrite</name>
    <dbReference type="NCBI Taxonomy" id="1232801"/>
    <lineage>
        <taxon>Eukaryota</taxon>
        <taxon>Metazoa</taxon>
        <taxon>Ecdysozoa</taxon>
        <taxon>Arthropoda</taxon>
        <taxon>Crustacea</taxon>
        <taxon>Multicrustacea</taxon>
        <taxon>Cirripedia</taxon>
        <taxon>Thoracica</taxon>
        <taxon>Thoracicalcarea</taxon>
        <taxon>Balanomorpha</taxon>
        <taxon>Balanoidea</taxon>
        <taxon>Balanidae</taxon>
        <taxon>Amphibalaninae</taxon>
        <taxon>Amphibalanus</taxon>
    </lineage>
</organism>
<dbReference type="OrthoDB" id="21380at2759"/>
<feature type="region of interest" description="Disordered" evidence="1">
    <location>
        <begin position="325"/>
        <end position="383"/>
    </location>
</feature>
<feature type="compositionally biased region" description="Basic residues" evidence="1">
    <location>
        <begin position="579"/>
        <end position="589"/>
    </location>
</feature>
<feature type="region of interest" description="Disordered" evidence="1">
    <location>
        <begin position="469"/>
        <end position="589"/>
    </location>
</feature>
<dbReference type="EMBL" id="VIIS01000872">
    <property type="protein sequence ID" value="KAF0304100.1"/>
    <property type="molecule type" value="Genomic_DNA"/>
</dbReference>
<dbReference type="AlphaFoldDB" id="A0A6A4WKA0"/>
<dbReference type="Proteomes" id="UP000440578">
    <property type="component" value="Unassembled WGS sequence"/>
</dbReference>
<feature type="compositionally biased region" description="Basic residues" evidence="1">
    <location>
        <begin position="536"/>
        <end position="547"/>
    </location>
</feature>
<feature type="region of interest" description="Disordered" evidence="1">
    <location>
        <begin position="34"/>
        <end position="100"/>
    </location>
</feature>
<protein>
    <submittedName>
        <fullName evidence="2">Uncharacterized protein</fullName>
    </submittedName>
</protein>
<feature type="compositionally biased region" description="Low complexity" evidence="1">
    <location>
        <begin position="566"/>
        <end position="578"/>
    </location>
</feature>
<keyword evidence="3" id="KW-1185">Reference proteome</keyword>
<dbReference type="EMBL" id="VIIS01000872">
    <property type="protein sequence ID" value="KAF0304101.1"/>
    <property type="molecule type" value="Genomic_DNA"/>
</dbReference>
<evidence type="ECO:0000313" key="2">
    <source>
        <dbReference type="EMBL" id="KAF0304100.1"/>
    </source>
</evidence>
<feature type="compositionally biased region" description="Basic residues" evidence="1">
    <location>
        <begin position="507"/>
        <end position="518"/>
    </location>
</feature>
<feature type="compositionally biased region" description="Acidic residues" evidence="1">
    <location>
        <begin position="210"/>
        <end position="221"/>
    </location>
</feature>
<proteinExistence type="predicted"/>
<sequence length="589" mass="64415">MGLFEGRARVKRATTAPHSNLTIDVFISNNKLGKRVSKSLMEPPDPDTEPPDRRLRLPGFLTPARALRHRPPPAGDEPPPLPPPPAPPQALANGCNGHSEPVKRRLTEAQKLMISSECHKTEIFATKLRHIPGRPNGVSLPPPQQNGERPRRRRRSEEEEATTPRKRITHDSLLLRDNHEYYKVEILTGKLRSSRRLSGDSDGHPSLELDTPDDVGPEDSCDSFRVVRRGSGRLLRGRGPCGTPHGCRPPPEPRPAENGEASETEENGAEPAAETAEPVTPAAAPPQLGFTFEMAPNGEQWYQTYSRETQGQSVVSDLSDVAAAGVGPRTALPDVMRTSCSRRSRRRPPSSSSSAPRAKHRRLLQLTAASSARKSPRCHASTRAARCSVDAAEGVALWDSSLEQVQLVAASISSLLTAAEEQHEPLAPPAAGRRRRRRTASLSEPELELPAHLSGVTLASPAPLELGDLLRAGPLCPPAPSTPLSSRQPQQPRRRQAEQPPPPPAPRQRRQAQQRARRGLREVDSDSESEASSSAGRRRRGGRRRSNRTGWPRSRTRRPVQGLLQRAVSRAAATVRAARASRRRARAAR</sequence>
<reference evidence="2 3" key="1">
    <citation type="submission" date="2019-07" db="EMBL/GenBank/DDBJ databases">
        <title>Draft genome assembly of a fouling barnacle, Amphibalanus amphitrite (Darwin, 1854): The first reference genome for Thecostraca.</title>
        <authorList>
            <person name="Kim W."/>
        </authorList>
    </citation>
    <scope>NUCLEOTIDE SEQUENCE [LARGE SCALE GENOMIC DNA]</scope>
    <source>
        <strain evidence="2">SNU_AA5</strain>
        <tissue evidence="2">Soma without cirri and trophi</tissue>
    </source>
</reference>
<name>A0A6A4WKA0_AMPAM</name>
<feature type="compositionally biased region" description="Pro residues" evidence="1">
    <location>
        <begin position="72"/>
        <end position="88"/>
    </location>
</feature>
<feature type="region of interest" description="Disordered" evidence="1">
    <location>
        <begin position="420"/>
        <end position="448"/>
    </location>
</feature>
<feature type="region of interest" description="Disordered" evidence="1">
    <location>
        <begin position="129"/>
        <end position="172"/>
    </location>
</feature>
<feature type="compositionally biased region" description="Low complexity" evidence="1">
    <location>
        <begin position="269"/>
        <end position="286"/>
    </location>
</feature>
<accession>A0A6A4WKA0</accession>
<evidence type="ECO:0000256" key="1">
    <source>
        <dbReference type="SAM" id="MobiDB-lite"/>
    </source>
</evidence>
<feature type="compositionally biased region" description="Basic and acidic residues" evidence="1">
    <location>
        <begin position="197"/>
        <end position="207"/>
    </location>
</feature>
<evidence type="ECO:0000313" key="3">
    <source>
        <dbReference type="Proteomes" id="UP000440578"/>
    </source>
</evidence>